<dbReference type="InterPro" id="IPR013087">
    <property type="entry name" value="Znf_C2H2_type"/>
</dbReference>
<evidence type="ECO:0000256" key="15">
    <source>
        <dbReference type="PROSITE-ProRule" id="PRU00042"/>
    </source>
</evidence>
<organism evidence="19 20">
    <name type="scientific">Ovis ammon polii</name>
    <dbReference type="NCBI Taxonomy" id="230172"/>
    <lineage>
        <taxon>Eukaryota</taxon>
        <taxon>Metazoa</taxon>
        <taxon>Chordata</taxon>
        <taxon>Craniata</taxon>
        <taxon>Vertebrata</taxon>
        <taxon>Euteleostomi</taxon>
        <taxon>Mammalia</taxon>
        <taxon>Eutheria</taxon>
        <taxon>Laurasiatheria</taxon>
        <taxon>Artiodactyla</taxon>
        <taxon>Ruminantia</taxon>
        <taxon>Pecora</taxon>
        <taxon>Bovidae</taxon>
        <taxon>Caprinae</taxon>
        <taxon>Ovis</taxon>
    </lineage>
</organism>
<dbReference type="EMBL" id="JAKZEL010000019">
    <property type="protein sequence ID" value="KAI4534897.1"/>
    <property type="molecule type" value="Genomic_DNA"/>
</dbReference>
<evidence type="ECO:0000256" key="16">
    <source>
        <dbReference type="SAM" id="MobiDB-lite"/>
    </source>
</evidence>
<dbReference type="Proteomes" id="UP001214576">
    <property type="component" value="Unassembled WGS sequence"/>
</dbReference>
<feature type="domain" description="C2H2-type" evidence="17">
    <location>
        <begin position="519"/>
        <end position="546"/>
    </location>
</feature>
<dbReference type="FunFam" id="3.30.160.60:FF:000848">
    <property type="entry name" value="Zinc finger protein 35"/>
    <property type="match status" value="2"/>
</dbReference>
<dbReference type="PANTHER" id="PTHR23234:SF10">
    <property type="entry name" value="RIKEN CDNA 6720489N17 GENE-RELATED"/>
    <property type="match status" value="1"/>
</dbReference>
<evidence type="ECO:0000256" key="4">
    <source>
        <dbReference type="ARBA" id="ARBA00022723"/>
    </source>
</evidence>
<dbReference type="FunFam" id="3.30.160.60:FF:000355">
    <property type="entry name" value="zinc finger and SCAN domain-containing protein 20 isoform X1"/>
    <property type="match status" value="1"/>
</dbReference>
<dbReference type="PROSITE" id="PS50805">
    <property type="entry name" value="KRAB"/>
    <property type="match status" value="1"/>
</dbReference>
<evidence type="ECO:0000256" key="2">
    <source>
        <dbReference type="ARBA" id="ARBA00006991"/>
    </source>
</evidence>
<evidence type="ECO:0000256" key="8">
    <source>
        <dbReference type="ARBA" id="ARBA00023015"/>
    </source>
</evidence>
<dbReference type="Pfam" id="PF00096">
    <property type="entry name" value="zf-C2H2"/>
    <property type="match status" value="8"/>
</dbReference>
<dbReference type="SMART" id="SM00349">
    <property type="entry name" value="KRAB"/>
    <property type="match status" value="1"/>
</dbReference>
<evidence type="ECO:0000256" key="1">
    <source>
        <dbReference type="ARBA" id="ARBA00004109"/>
    </source>
</evidence>
<dbReference type="CDD" id="cd07765">
    <property type="entry name" value="KRAB_A-box"/>
    <property type="match status" value="1"/>
</dbReference>
<dbReference type="AlphaFoldDB" id="A0AAD4Y5A1"/>
<dbReference type="SUPFAM" id="SSF109640">
    <property type="entry name" value="KRAB domain (Kruppel-associated box)"/>
    <property type="match status" value="1"/>
</dbReference>
<feature type="domain" description="C2H2-type" evidence="17">
    <location>
        <begin position="631"/>
        <end position="658"/>
    </location>
</feature>
<comment type="caution">
    <text evidence="19">The sequence shown here is derived from an EMBL/GenBank/DDBJ whole genome shotgun (WGS) entry which is preliminary data.</text>
</comment>
<dbReference type="PROSITE" id="PS50157">
    <property type="entry name" value="ZINC_FINGER_C2H2_2"/>
    <property type="match status" value="8"/>
</dbReference>
<comment type="subunit">
    <text evidence="13">Interacts with BRCA1. Interacts with RNF11.</text>
</comment>
<comment type="similarity">
    <text evidence="2">Belongs to the krueppel C2H2-type zinc-finger protein family.</text>
</comment>
<proteinExistence type="inferred from homology"/>
<evidence type="ECO:0000256" key="14">
    <source>
        <dbReference type="ARBA" id="ARBA00068085"/>
    </source>
</evidence>
<comment type="function">
    <text evidence="12">Transcriptional repressor. Binds to a specific sequence, 5'-GGGxxxCAGxxxTTT-3', within GADD45 intron 3.</text>
</comment>
<feature type="domain" description="C2H2-type" evidence="17">
    <location>
        <begin position="491"/>
        <end position="518"/>
    </location>
</feature>
<keyword evidence="6 15" id="KW-0863">Zinc-finger</keyword>
<keyword evidence="7" id="KW-0862">Zinc</keyword>
<keyword evidence="20" id="KW-1185">Reference proteome</keyword>
<evidence type="ECO:0000259" key="18">
    <source>
        <dbReference type="PROSITE" id="PS50805"/>
    </source>
</evidence>
<keyword evidence="4" id="KW-0479">Metal-binding</keyword>
<evidence type="ECO:0000256" key="6">
    <source>
        <dbReference type="ARBA" id="ARBA00022771"/>
    </source>
</evidence>
<dbReference type="FunFam" id="3.30.160.60:FF:000663">
    <property type="entry name" value="Zinc finger protein 45"/>
    <property type="match status" value="1"/>
</dbReference>
<dbReference type="FunFam" id="3.30.160.60:FF:000139">
    <property type="entry name" value="zinc finger protein 1 homolog"/>
    <property type="match status" value="1"/>
</dbReference>
<dbReference type="InterPro" id="IPR050758">
    <property type="entry name" value="Znf_C2H2-type"/>
</dbReference>
<evidence type="ECO:0000256" key="11">
    <source>
        <dbReference type="ARBA" id="ARBA00023242"/>
    </source>
</evidence>
<dbReference type="Gene3D" id="6.10.140.140">
    <property type="match status" value="1"/>
</dbReference>
<dbReference type="InterPro" id="IPR036236">
    <property type="entry name" value="Znf_C2H2_sf"/>
</dbReference>
<dbReference type="Gene3D" id="3.30.160.60">
    <property type="entry name" value="Classic Zinc Finger"/>
    <property type="match status" value="8"/>
</dbReference>
<feature type="domain" description="C2H2-type" evidence="17">
    <location>
        <begin position="547"/>
        <end position="574"/>
    </location>
</feature>
<dbReference type="FunFam" id="3.30.160.60:FF:001727">
    <property type="entry name" value="Zinc finger protein 350"/>
    <property type="match status" value="1"/>
</dbReference>
<feature type="region of interest" description="Disordered" evidence="16">
    <location>
        <begin position="381"/>
        <end position="400"/>
    </location>
</feature>
<feature type="domain" description="KRAB" evidence="18">
    <location>
        <begin position="9"/>
        <end position="80"/>
    </location>
</feature>
<accession>A0AAD4Y5A1</accession>
<evidence type="ECO:0000256" key="7">
    <source>
        <dbReference type="ARBA" id="ARBA00022833"/>
    </source>
</evidence>
<dbReference type="GO" id="GO:0003677">
    <property type="term" value="F:DNA binding"/>
    <property type="evidence" value="ECO:0007669"/>
    <property type="project" value="UniProtKB-KW"/>
</dbReference>
<evidence type="ECO:0000256" key="13">
    <source>
        <dbReference type="ARBA" id="ARBA00062082"/>
    </source>
</evidence>
<feature type="domain" description="C2H2-type" evidence="17">
    <location>
        <begin position="603"/>
        <end position="630"/>
    </location>
</feature>
<dbReference type="InterPro" id="IPR001909">
    <property type="entry name" value="KRAB"/>
</dbReference>
<dbReference type="GO" id="GO:0006355">
    <property type="term" value="P:regulation of DNA-templated transcription"/>
    <property type="evidence" value="ECO:0007669"/>
    <property type="project" value="InterPro"/>
</dbReference>
<comment type="subcellular location">
    <subcellularLocation>
        <location evidence="1">Nucleus matrix</location>
    </subcellularLocation>
</comment>
<keyword evidence="11" id="KW-0539">Nucleus</keyword>
<evidence type="ECO:0000256" key="3">
    <source>
        <dbReference type="ARBA" id="ARBA00022491"/>
    </source>
</evidence>
<keyword evidence="10" id="KW-0804">Transcription</keyword>
<dbReference type="GO" id="GO:0016363">
    <property type="term" value="C:nuclear matrix"/>
    <property type="evidence" value="ECO:0007669"/>
    <property type="project" value="UniProtKB-SubCell"/>
</dbReference>
<dbReference type="FunFam" id="3.30.160.60:FF:003288">
    <property type="entry name" value="Uncharacterized protein"/>
    <property type="match status" value="1"/>
</dbReference>
<dbReference type="PANTHER" id="PTHR23234">
    <property type="entry name" value="ZNF44 PROTEIN"/>
    <property type="match status" value="1"/>
</dbReference>
<feature type="domain" description="C2H2-type" evidence="17">
    <location>
        <begin position="575"/>
        <end position="602"/>
    </location>
</feature>
<dbReference type="Pfam" id="PF01352">
    <property type="entry name" value="KRAB"/>
    <property type="match status" value="1"/>
</dbReference>
<keyword evidence="5" id="KW-0677">Repeat</keyword>
<dbReference type="InterPro" id="IPR036051">
    <property type="entry name" value="KRAB_dom_sf"/>
</dbReference>
<dbReference type="SUPFAM" id="SSF57667">
    <property type="entry name" value="beta-beta-alpha zinc fingers"/>
    <property type="match status" value="5"/>
</dbReference>
<evidence type="ECO:0000256" key="5">
    <source>
        <dbReference type="ARBA" id="ARBA00022737"/>
    </source>
</evidence>
<name>A0AAD4Y5A1_OVIAM</name>
<keyword evidence="9" id="KW-0238">DNA-binding</keyword>
<evidence type="ECO:0000313" key="19">
    <source>
        <dbReference type="EMBL" id="KAI4534897.1"/>
    </source>
</evidence>
<evidence type="ECO:0000313" key="20">
    <source>
        <dbReference type="Proteomes" id="UP001214576"/>
    </source>
</evidence>
<dbReference type="GO" id="GO:0008270">
    <property type="term" value="F:zinc ion binding"/>
    <property type="evidence" value="ECO:0007669"/>
    <property type="project" value="UniProtKB-KW"/>
</dbReference>
<dbReference type="FunFam" id="3.30.160.60:FF:000053">
    <property type="entry name" value="zinc finger protein 182 isoform X1"/>
    <property type="match status" value="1"/>
</dbReference>
<dbReference type="SMART" id="SM00355">
    <property type="entry name" value="ZnF_C2H2"/>
    <property type="match status" value="8"/>
</dbReference>
<feature type="domain" description="C2H2-type" evidence="17">
    <location>
        <begin position="435"/>
        <end position="462"/>
    </location>
</feature>
<evidence type="ECO:0000256" key="9">
    <source>
        <dbReference type="ARBA" id="ARBA00023125"/>
    </source>
</evidence>
<dbReference type="PROSITE" id="PS00028">
    <property type="entry name" value="ZINC_FINGER_C2H2_1"/>
    <property type="match status" value="8"/>
</dbReference>
<evidence type="ECO:0000256" key="12">
    <source>
        <dbReference type="ARBA" id="ARBA00054675"/>
    </source>
</evidence>
<keyword evidence="3" id="KW-0678">Repressor</keyword>
<evidence type="ECO:0000259" key="17">
    <source>
        <dbReference type="PROSITE" id="PS50157"/>
    </source>
</evidence>
<feature type="domain" description="C2H2-type" evidence="17">
    <location>
        <begin position="463"/>
        <end position="490"/>
    </location>
</feature>
<protein>
    <recommendedName>
        <fullName evidence="14">Zinc finger protein 350</fullName>
    </recommendedName>
</protein>
<gene>
    <name evidence="19" type="ORF">MG293_015757</name>
</gene>
<keyword evidence="8" id="KW-0805">Transcription regulation</keyword>
<reference evidence="19" key="1">
    <citation type="submission" date="2022-03" db="EMBL/GenBank/DDBJ databases">
        <title>Genomic analyses of argali, domestic sheep and their hybrids provide insights into chromosomal evolution, heterosis and genetic basis of agronomic traits.</title>
        <authorList>
            <person name="Li M."/>
        </authorList>
    </citation>
    <scope>NUCLEOTIDE SEQUENCE</scope>
    <source>
        <strain evidence="19">CAU-MHL-2022a</strain>
        <tissue evidence="19">Skin</tissue>
    </source>
</reference>
<evidence type="ECO:0000256" key="10">
    <source>
        <dbReference type="ARBA" id="ARBA00023163"/>
    </source>
</evidence>
<sequence length="750" mass="85679">MMIKAQELLTLEDVAVEFNREEWQLLDSSQRDLYWDVMLENYNNLVSLGYQGTKPDLLSKLEHGKEPCIIENEMQNRICPGIGKGDSYLPEHSRNQRFLKSMQQCSEQNAFRKSVHLSKTHFTLVQDCIFNLHRKALESSLSLVNQKSSYGIKNPVEFNGDEKSFLHSDYGQLYSGIIFPESFQASTPEVLSKLEQGEPWMMDDEIHCQTRSEVWKFDDHLLEYLQNESMEKRLEPWHEQNQLENAFHQSITHFLLRQHHDVFGLHGKCMKSNLTLLSQNLSYEIKSSSFQASISEVLSKLDQGEPWMMDDEIHCQTRSEVWKVHGHLLEHLQNKRVEKRLEQWLEQNPLDNSGHQSRTLFRHNHDVFDLHGRSVTSNSNLLSESPNCEIKSPAEPPADGKYCPHADREPFHPELLSTKSQLMEHQHTKQMKKPHVCSECGKAFVKKSWLADHQNLHTGEKPHRCNLCGKGFFRKFQLTEHQRMHMGDKPYECAECGKAFLKKSGLNVHQKTHTGEKPFICSECGKGFIQKGNLVVHLRIHTGEKPYTCTECGKGFSQKTCLTAHQRIHTGTSPFVCGECGKALSQKMGLIKHQRTHTGEKPFECSHCGKGFIEKPQLVIHQRIHTGEKPYRCSKCGKSFRGKSVLNKHLRTHSVKEIPPSAKSPQSSVVLQEKNLNTVKMHLPPLAPQSPVGISGLLANRSMVLVGQPVTRWPPTGDNRGLAQERTLMNSVNVVVPSVVNCILFYVTGN</sequence>